<dbReference type="GeneID" id="9347801"/>
<sequence length="76" mass="9085">MVEYDYKYNGSRNKLTNKYNLRNQVPRLKEEKPFLKTVYSSVLKNVAIRLAKSYENFFQIPEVGHPQHRKMVPIIL</sequence>
<name>D7EAG8_METEZ</name>
<protein>
    <submittedName>
        <fullName evidence="1">Uncharacterized protein</fullName>
    </submittedName>
</protein>
<dbReference type="AlphaFoldDB" id="D7EAG8"/>
<proteinExistence type="predicted"/>
<dbReference type="EMBL" id="CP002069">
    <property type="protein sequence ID" value="ADI74967.1"/>
    <property type="molecule type" value="Genomic_DNA"/>
</dbReference>
<accession>D7EAG8</accession>
<keyword evidence="2" id="KW-1185">Reference proteome</keyword>
<evidence type="ECO:0000313" key="1">
    <source>
        <dbReference type="EMBL" id="ADI74967.1"/>
    </source>
</evidence>
<dbReference type="Proteomes" id="UP000000391">
    <property type="component" value="Chromosome"/>
</dbReference>
<organism evidence="1 2">
    <name type="scientific">Methanohalobium evestigatum (strain ATCC BAA-1072 / DSM 3721 / NBRC 107634 / OCM 161 / Z-7303)</name>
    <dbReference type="NCBI Taxonomy" id="644295"/>
    <lineage>
        <taxon>Archaea</taxon>
        <taxon>Methanobacteriati</taxon>
        <taxon>Methanobacteriota</taxon>
        <taxon>Stenosarchaea group</taxon>
        <taxon>Methanomicrobia</taxon>
        <taxon>Methanosarcinales</taxon>
        <taxon>Methanosarcinaceae</taxon>
        <taxon>Methanohalobium</taxon>
    </lineage>
</organism>
<reference evidence="1 2" key="1">
    <citation type="submission" date="2010-06" db="EMBL/GenBank/DDBJ databases">
        <title>Complete sequence chromosome of Methanohalobium evestigatum Z-7303.</title>
        <authorList>
            <consortium name="US DOE Joint Genome Institute"/>
            <person name="Lucas S."/>
            <person name="Copeland A."/>
            <person name="Lapidus A."/>
            <person name="Cheng J.-F."/>
            <person name="Bruce D."/>
            <person name="Goodwin L."/>
            <person name="Pitluck S."/>
            <person name="Saunders E."/>
            <person name="Detter J.C."/>
            <person name="Han C."/>
            <person name="Tapia R."/>
            <person name="Land M."/>
            <person name="Hauser L."/>
            <person name="Kyrpides N."/>
            <person name="Mikhailova N."/>
            <person name="Sieprawska-Lupa M."/>
            <person name="Whitman W.B."/>
            <person name="Anderson I."/>
            <person name="Woyke T."/>
        </authorList>
    </citation>
    <scope>NUCLEOTIDE SEQUENCE [LARGE SCALE GENOMIC DNA]</scope>
    <source>
        <strain evidence="2">ATCC BAA-1072 / DSM 3721 / NBRC 107634 / OCM 161 / Z-7303</strain>
    </source>
</reference>
<dbReference type="KEGG" id="mev:Metev_2140"/>
<dbReference type="STRING" id="644295.Metev_2140"/>
<dbReference type="RefSeq" id="WP_013195532.1">
    <property type="nucleotide sequence ID" value="NC_014253.1"/>
</dbReference>
<dbReference type="HOGENOM" id="CLU_2645876_0_0_2"/>
<evidence type="ECO:0000313" key="2">
    <source>
        <dbReference type="Proteomes" id="UP000000391"/>
    </source>
</evidence>
<gene>
    <name evidence="1" type="ordered locus">Metev_2140</name>
</gene>